<organism evidence="1 2">
    <name type="scientific">Pseudanabaena galeata UHCC 0370</name>
    <dbReference type="NCBI Taxonomy" id="3110310"/>
    <lineage>
        <taxon>Bacteria</taxon>
        <taxon>Bacillati</taxon>
        <taxon>Cyanobacteriota</taxon>
        <taxon>Cyanophyceae</taxon>
        <taxon>Pseudanabaenales</taxon>
        <taxon>Pseudanabaenaceae</taxon>
        <taxon>Pseudanabaena</taxon>
    </lineage>
</organism>
<keyword evidence="2" id="KW-1185">Reference proteome</keyword>
<evidence type="ECO:0000313" key="2">
    <source>
        <dbReference type="Proteomes" id="UP001301388"/>
    </source>
</evidence>
<accession>A0ABU5TNG6</accession>
<dbReference type="EMBL" id="JAYGIE010000100">
    <property type="protein sequence ID" value="MEA5479836.1"/>
    <property type="molecule type" value="Genomic_DNA"/>
</dbReference>
<proteinExistence type="predicted"/>
<evidence type="ECO:0000313" key="1">
    <source>
        <dbReference type="EMBL" id="MEA5479836.1"/>
    </source>
</evidence>
<name>A0ABU5TNG6_9CYAN</name>
<reference evidence="1 2" key="1">
    <citation type="submission" date="2023-12" db="EMBL/GenBank/DDBJ databases">
        <title>Baltic Sea Cyanobacteria.</title>
        <authorList>
            <person name="Delbaje E."/>
            <person name="Fewer D.P."/>
            <person name="Shishido T.K."/>
        </authorList>
    </citation>
    <scope>NUCLEOTIDE SEQUENCE [LARGE SCALE GENOMIC DNA]</scope>
    <source>
        <strain evidence="1 2">UHCC 0370</strain>
    </source>
</reference>
<comment type="caution">
    <text evidence="1">The sequence shown here is derived from an EMBL/GenBank/DDBJ whole genome shotgun (WGS) entry which is preliminary data.</text>
</comment>
<sequence length="41" mass="4373">MPNITLNPYTGLGSAIAILILLVPAIARAFQCRQSSVNTED</sequence>
<dbReference type="Proteomes" id="UP001301388">
    <property type="component" value="Unassembled WGS sequence"/>
</dbReference>
<gene>
    <name evidence="1" type="ORF">VB774_19600</name>
</gene>
<evidence type="ECO:0008006" key="3">
    <source>
        <dbReference type="Google" id="ProtNLM"/>
    </source>
</evidence>
<protein>
    <recommendedName>
        <fullName evidence="3">Photosystem II reaction center X protein</fullName>
    </recommendedName>
</protein>
<dbReference type="RefSeq" id="WP_323262987.1">
    <property type="nucleotide sequence ID" value="NZ_JAYGIE010000100.1"/>
</dbReference>